<dbReference type="EMBL" id="JBJQND010000004">
    <property type="protein sequence ID" value="KAL3880477.1"/>
    <property type="molecule type" value="Genomic_DNA"/>
</dbReference>
<name>A0ABD3X642_SINWO</name>
<accession>A0ABD3X642</accession>
<evidence type="ECO:0000313" key="2">
    <source>
        <dbReference type="EMBL" id="KAL3880477.1"/>
    </source>
</evidence>
<dbReference type="Proteomes" id="UP001634394">
    <property type="component" value="Unassembled WGS sequence"/>
</dbReference>
<proteinExistence type="predicted"/>
<reference evidence="2 3" key="1">
    <citation type="submission" date="2024-11" db="EMBL/GenBank/DDBJ databases">
        <title>Chromosome-level genome assembly of the freshwater bivalve Anodonta woodiana.</title>
        <authorList>
            <person name="Chen X."/>
        </authorList>
    </citation>
    <scope>NUCLEOTIDE SEQUENCE [LARGE SCALE GENOMIC DNA]</scope>
    <source>
        <strain evidence="2">MN2024</strain>
        <tissue evidence="2">Gills</tissue>
    </source>
</reference>
<feature type="chain" id="PRO_5044833708" evidence="1">
    <location>
        <begin position="20"/>
        <end position="75"/>
    </location>
</feature>
<gene>
    <name evidence="2" type="ORF">ACJMK2_032713</name>
</gene>
<comment type="caution">
    <text evidence="2">The sequence shown here is derived from an EMBL/GenBank/DDBJ whole genome shotgun (WGS) entry which is preliminary data.</text>
</comment>
<keyword evidence="3" id="KW-1185">Reference proteome</keyword>
<protein>
    <submittedName>
        <fullName evidence="2">Uncharacterized protein</fullName>
    </submittedName>
</protein>
<dbReference type="AlphaFoldDB" id="A0ABD3X642"/>
<evidence type="ECO:0000313" key="3">
    <source>
        <dbReference type="Proteomes" id="UP001634394"/>
    </source>
</evidence>
<sequence length="75" mass="8119">MKIVLAVVVLCVMVASVVGQGYVNDPWQSGIQSGGSGIGTGYCPPSFCRNGKCYDNEYNRTFNCRCNCGVVNVRY</sequence>
<organism evidence="2 3">
    <name type="scientific">Sinanodonta woodiana</name>
    <name type="common">Chinese pond mussel</name>
    <name type="synonym">Anodonta woodiana</name>
    <dbReference type="NCBI Taxonomy" id="1069815"/>
    <lineage>
        <taxon>Eukaryota</taxon>
        <taxon>Metazoa</taxon>
        <taxon>Spiralia</taxon>
        <taxon>Lophotrochozoa</taxon>
        <taxon>Mollusca</taxon>
        <taxon>Bivalvia</taxon>
        <taxon>Autobranchia</taxon>
        <taxon>Heteroconchia</taxon>
        <taxon>Palaeoheterodonta</taxon>
        <taxon>Unionida</taxon>
        <taxon>Unionoidea</taxon>
        <taxon>Unionidae</taxon>
        <taxon>Unioninae</taxon>
        <taxon>Sinanodonta</taxon>
    </lineage>
</organism>
<evidence type="ECO:0000256" key="1">
    <source>
        <dbReference type="SAM" id="SignalP"/>
    </source>
</evidence>
<keyword evidence="1" id="KW-0732">Signal</keyword>
<feature type="signal peptide" evidence="1">
    <location>
        <begin position="1"/>
        <end position="19"/>
    </location>
</feature>